<dbReference type="RefSeq" id="WP_252851611.1">
    <property type="nucleotide sequence ID" value="NZ_JAMXLR010000024.1"/>
</dbReference>
<gene>
    <name evidence="5" type="ORF">NG895_06260</name>
</gene>
<evidence type="ECO:0000256" key="3">
    <source>
        <dbReference type="SAM" id="MobiDB-lite"/>
    </source>
</evidence>
<comment type="similarity">
    <text evidence="1">Belongs to the short-chain dehydrogenases/reductases (SDR) family.</text>
</comment>
<dbReference type="PANTHER" id="PTHR44196">
    <property type="entry name" value="DEHYDROGENASE/REDUCTASE SDR FAMILY MEMBER 7B"/>
    <property type="match status" value="1"/>
</dbReference>
<dbReference type="Pfam" id="PF00106">
    <property type="entry name" value="adh_short"/>
    <property type="match status" value="1"/>
</dbReference>
<dbReference type="SMART" id="SM00822">
    <property type="entry name" value="PKS_KR"/>
    <property type="match status" value="1"/>
</dbReference>
<name>A0A9X2F743_9BACT</name>
<protein>
    <submittedName>
        <fullName evidence="5">SDR family NAD(P)-dependent oxidoreductase</fullName>
    </submittedName>
</protein>
<dbReference type="InterPro" id="IPR057326">
    <property type="entry name" value="KR_dom"/>
</dbReference>
<accession>A0A9X2F743</accession>
<dbReference type="Proteomes" id="UP001155241">
    <property type="component" value="Unassembled WGS sequence"/>
</dbReference>
<sequence>MPSSHDYWNRKACLITGGSAGLGRVLAETLVRRGARVIINGRNPERLAAAVTELKQLGGEVTGAVGDIAAVGFAQQLVTDTVDSLQGLDFVCHAAGRSMRGELASTSREDFKSLWRVNTLAAFELARAAVEPLTTTRGHLVLIGSLASRVSPRLIGAYAESKFPLTAMAQQLRLERGPAGLHTLLVCPGPIARTEQTPSDRYEAAEQGLPEAASKPGGGAKVSALDPQKLCDRILQACESRQAELIMPGRARLLFVLNQLSPKLGDWLLRKMSG</sequence>
<dbReference type="GO" id="GO:0016020">
    <property type="term" value="C:membrane"/>
    <property type="evidence" value="ECO:0007669"/>
    <property type="project" value="TreeGrafter"/>
</dbReference>
<evidence type="ECO:0000256" key="2">
    <source>
        <dbReference type="ARBA" id="ARBA00023002"/>
    </source>
</evidence>
<dbReference type="AlphaFoldDB" id="A0A9X2F743"/>
<proteinExistence type="inferred from homology"/>
<feature type="region of interest" description="Disordered" evidence="3">
    <location>
        <begin position="196"/>
        <end position="221"/>
    </location>
</feature>
<evidence type="ECO:0000256" key="1">
    <source>
        <dbReference type="ARBA" id="ARBA00006484"/>
    </source>
</evidence>
<dbReference type="GO" id="GO:0016491">
    <property type="term" value="F:oxidoreductase activity"/>
    <property type="evidence" value="ECO:0007669"/>
    <property type="project" value="UniProtKB-KW"/>
</dbReference>
<dbReference type="InterPro" id="IPR002347">
    <property type="entry name" value="SDR_fam"/>
</dbReference>
<evidence type="ECO:0000313" key="5">
    <source>
        <dbReference type="EMBL" id="MCO6043505.1"/>
    </source>
</evidence>
<dbReference type="PANTHER" id="PTHR44196:SF1">
    <property type="entry name" value="DEHYDROGENASE_REDUCTASE SDR FAMILY MEMBER 7B"/>
    <property type="match status" value="1"/>
</dbReference>
<evidence type="ECO:0000313" key="6">
    <source>
        <dbReference type="Proteomes" id="UP001155241"/>
    </source>
</evidence>
<dbReference type="PRINTS" id="PR00081">
    <property type="entry name" value="GDHRDH"/>
</dbReference>
<dbReference type="Gene3D" id="3.40.50.720">
    <property type="entry name" value="NAD(P)-binding Rossmann-like Domain"/>
    <property type="match status" value="1"/>
</dbReference>
<dbReference type="EMBL" id="JAMXLR010000024">
    <property type="protein sequence ID" value="MCO6043505.1"/>
    <property type="molecule type" value="Genomic_DNA"/>
</dbReference>
<keyword evidence="6" id="KW-1185">Reference proteome</keyword>
<comment type="caution">
    <text evidence="5">The sequence shown here is derived from an EMBL/GenBank/DDBJ whole genome shotgun (WGS) entry which is preliminary data.</text>
</comment>
<dbReference type="InterPro" id="IPR036291">
    <property type="entry name" value="NAD(P)-bd_dom_sf"/>
</dbReference>
<keyword evidence="2" id="KW-0560">Oxidoreductase</keyword>
<dbReference type="SUPFAM" id="SSF51735">
    <property type="entry name" value="NAD(P)-binding Rossmann-fold domains"/>
    <property type="match status" value="1"/>
</dbReference>
<organism evidence="5 6">
    <name type="scientific">Aeoliella straminimaris</name>
    <dbReference type="NCBI Taxonomy" id="2954799"/>
    <lineage>
        <taxon>Bacteria</taxon>
        <taxon>Pseudomonadati</taxon>
        <taxon>Planctomycetota</taxon>
        <taxon>Planctomycetia</taxon>
        <taxon>Pirellulales</taxon>
        <taxon>Lacipirellulaceae</taxon>
        <taxon>Aeoliella</taxon>
    </lineage>
</organism>
<feature type="domain" description="Ketoreductase" evidence="4">
    <location>
        <begin position="11"/>
        <end position="194"/>
    </location>
</feature>
<evidence type="ECO:0000259" key="4">
    <source>
        <dbReference type="SMART" id="SM00822"/>
    </source>
</evidence>
<reference evidence="5" key="1">
    <citation type="submission" date="2022-06" db="EMBL/GenBank/DDBJ databases">
        <title>Aeoliella straminimaris, a novel planctomycete from sediments.</title>
        <authorList>
            <person name="Vitorino I.R."/>
            <person name="Lage O.M."/>
        </authorList>
    </citation>
    <scope>NUCLEOTIDE SEQUENCE</scope>
    <source>
        <strain evidence="5">ICT_H6.2</strain>
    </source>
</reference>